<dbReference type="EMBL" id="CASHTH010000364">
    <property type="protein sequence ID" value="CAI7999199.1"/>
    <property type="molecule type" value="Genomic_DNA"/>
</dbReference>
<dbReference type="Gene3D" id="3.30.1370.50">
    <property type="entry name" value="R3H-like domain"/>
    <property type="match status" value="1"/>
</dbReference>
<dbReference type="PROSITE" id="PS51061">
    <property type="entry name" value="R3H"/>
    <property type="match status" value="1"/>
</dbReference>
<dbReference type="CDD" id="cd02325">
    <property type="entry name" value="R3H"/>
    <property type="match status" value="1"/>
</dbReference>
<dbReference type="GO" id="GO:0003676">
    <property type="term" value="F:nucleic acid binding"/>
    <property type="evidence" value="ECO:0007669"/>
    <property type="project" value="UniProtKB-UniRule"/>
</dbReference>
<evidence type="ECO:0000259" key="1">
    <source>
        <dbReference type="PROSITE" id="PS51061"/>
    </source>
</evidence>
<reference evidence="2" key="1">
    <citation type="submission" date="2023-03" db="EMBL/GenBank/DDBJ databases">
        <authorList>
            <person name="Steffen K."/>
            <person name="Cardenas P."/>
        </authorList>
    </citation>
    <scope>NUCLEOTIDE SEQUENCE</scope>
</reference>
<accession>A0AA35R0E4</accession>
<organism evidence="2 3">
    <name type="scientific">Geodia barretti</name>
    <name type="common">Barrett's horny sponge</name>
    <dbReference type="NCBI Taxonomy" id="519541"/>
    <lineage>
        <taxon>Eukaryota</taxon>
        <taxon>Metazoa</taxon>
        <taxon>Porifera</taxon>
        <taxon>Demospongiae</taxon>
        <taxon>Heteroscleromorpha</taxon>
        <taxon>Tetractinellida</taxon>
        <taxon>Astrophorina</taxon>
        <taxon>Geodiidae</taxon>
        <taxon>Geodia</taxon>
    </lineage>
</organism>
<evidence type="ECO:0000313" key="2">
    <source>
        <dbReference type="EMBL" id="CAI7999199.1"/>
    </source>
</evidence>
<comment type="caution">
    <text evidence="2">The sequence shown here is derived from an EMBL/GenBank/DDBJ whole genome shotgun (WGS) entry which is preliminary data.</text>
</comment>
<dbReference type="InterPro" id="IPR001374">
    <property type="entry name" value="R3H_dom"/>
</dbReference>
<dbReference type="SMART" id="SM00393">
    <property type="entry name" value="R3H"/>
    <property type="match status" value="1"/>
</dbReference>
<name>A0AA35R0E4_GEOBA</name>
<protein>
    <recommendedName>
        <fullName evidence="1">R3H domain-containing protein</fullName>
    </recommendedName>
</protein>
<feature type="domain" description="R3H" evidence="1">
    <location>
        <begin position="44"/>
        <end position="111"/>
    </location>
</feature>
<proteinExistence type="predicted"/>
<dbReference type="SUPFAM" id="SSF82708">
    <property type="entry name" value="R3H domain"/>
    <property type="match status" value="1"/>
</dbReference>
<dbReference type="AlphaFoldDB" id="A0AA35R0E4"/>
<sequence length="111" mass="12711">MERLYNVAEDALHKCTLLNPGDLSFLSKTTAYYTLPLYRGALVVDFKVRVIAQLESFIEKAQEGLVPPEYKFETTSSYNRRTIHLLATDYGCTSESVGVEPNRYTVVYYKK</sequence>
<keyword evidence="3" id="KW-1185">Reference proteome</keyword>
<dbReference type="InterPro" id="IPR036867">
    <property type="entry name" value="R3H_dom_sf"/>
</dbReference>
<evidence type="ECO:0000313" key="3">
    <source>
        <dbReference type="Proteomes" id="UP001174909"/>
    </source>
</evidence>
<dbReference type="Proteomes" id="UP001174909">
    <property type="component" value="Unassembled WGS sequence"/>
</dbReference>
<gene>
    <name evidence="2" type="ORF">GBAR_LOCUS2645</name>
</gene>
<dbReference type="Pfam" id="PF01424">
    <property type="entry name" value="R3H"/>
    <property type="match status" value="1"/>
</dbReference>